<keyword evidence="3" id="KW-1185">Reference proteome</keyword>
<accession>X6M7G4</accession>
<protein>
    <submittedName>
        <fullName evidence="2">RNA-binding region RNP-1 domain-containing protein</fullName>
    </submittedName>
</protein>
<evidence type="ECO:0000256" key="1">
    <source>
        <dbReference type="SAM" id="MobiDB-lite"/>
    </source>
</evidence>
<feature type="compositionally biased region" description="Polar residues" evidence="1">
    <location>
        <begin position="99"/>
        <end position="121"/>
    </location>
</feature>
<feature type="compositionally biased region" description="Basic and acidic residues" evidence="1">
    <location>
        <begin position="34"/>
        <end position="45"/>
    </location>
</feature>
<dbReference type="EMBL" id="ASPP01024497">
    <property type="protein sequence ID" value="ETO08975.1"/>
    <property type="molecule type" value="Genomic_DNA"/>
</dbReference>
<sequence>MYSSNSNDLNDSALALSLSAVANEKCNDNQSETQKIHKNEEKENSNNENSNNENSNSENSNSENNNNNNNNNNDNDQNEKSENTNVENKDIAKNKSEPTTENNNLKDYLKSNYQTPCISTDENLKRTKTTQLK</sequence>
<gene>
    <name evidence="2" type="ORF">RFI_28414</name>
</gene>
<proteinExistence type="predicted"/>
<feature type="compositionally biased region" description="Basic and acidic residues" evidence="1">
    <location>
        <begin position="77"/>
        <end position="98"/>
    </location>
</feature>
<evidence type="ECO:0000313" key="3">
    <source>
        <dbReference type="Proteomes" id="UP000023152"/>
    </source>
</evidence>
<feature type="compositionally biased region" description="Low complexity" evidence="1">
    <location>
        <begin position="46"/>
        <end position="75"/>
    </location>
</feature>
<name>X6M7G4_RETFI</name>
<dbReference type="Proteomes" id="UP000023152">
    <property type="component" value="Unassembled WGS sequence"/>
</dbReference>
<organism evidence="2 3">
    <name type="scientific">Reticulomyxa filosa</name>
    <dbReference type="NCBI Taxonomy" id="46433"/>
    <lineage>
        <taxon>Eukaryota</taxon>
        <taxon>Sar</taxon>
        <taxon>Rhizaria</taxon>
        <taxon>Retaria</taxon>
        <taxon>Foraminifera</taxon>
        <taxon>Monothalamids</taxon>
        <taxon>Reticulomyxidae</taxon>
        <taxon>Reticulomyxa</taxon>
    </lineage>
</organism>
<reference evidence="2 3" key="1">
    <citation type="journal article" date="2013" name="Curr. Biol.">
        <title>The Genome of the Foraminiferan Reticulomyxa filosa.</title>
        <authorList>
            <person name="Glockner G."/>
            <person name="Hulsmann N."/>
            <person name="Schleicher M."/>
            <person name="Noegel A.A."/>
            <person name="Eichinger L."/>
            <person name="Gallinger C."/>
            <person name="Pawlowski J."/>
            <person name="Sierra R."/>
            <person name="Euteneuer U."/>
            <person name="Pillet L."/>
            <person name="Moustafa A."/>
            <person name="Platzer M."/>
            <person name="Groth M."/>
            <person name="Szafranski K."/>
            <person name="Schliwa M."/>
        </authorList>
    </citation>
    <scope>NUCLEOTIDE SEQUENCE [LARGE SCALE GENOMIC DNA]</scope>
</reference>
<feature type="region of interest" description="Disordered" evidence="1">
    <location>
        <begin position="25"/>
        <end position="133"/>
    </location>
</feature>
<evidence type="ECO:0000313" key="2">
    <source>
        <dbReference type="EMBL" id="ETO08975.1"/>
    </source>
</evidence>
<comment type="caution">
    <text evidence="2">The sequence shown here is derived from an EMBL/GenBank/DDBJ whole genome shotgun (WGS) entry which is preliminary data.</text>
</comment>
<dbReference type="AlphaFoldDB" id="X6M7G4"/>